<dbReference type="InterPro" id="IPR002222">
    <property type="entry name" value="Ribosomal_uS19"/>
</dbReference>
<accession>A0A813I5G6</accession>
<dbReference type="PROSITE" id="PS00323">
    <property type="entry name" value="RIBOSOMAL_S19"/>
    <property type="match status" value="1"/>
</dbReference>
<dbReference type="InterPro" id="IPR023575">
    <property type="entry name" value="Ribosomal_uS19_SF"/>
</dbReference>
<dbReference type="Pfam" id="PF00203">
    <property type="entry name" value="Ribosomal_S19"/>
    <property type="match status" value="1"/>
</dbReference>
<reference evidence="5" key="1">
    <citation type="submission" date="2021-02" db="EMBL/GenBank/DDBJ databases">
        <authorList>
            <person name="Dougan E. K."/>
            <person name="Rhodes N."/>
            <person name="Thang M."/>
            <person name="Chan C."/>
        </authorList>
    </citation>
    <scope>NUCLEOTIDE SEQUENCE</scope>
</reference>
<dbReference type="HAMAP" id="MF_00531">
    <property type="entry name" value="Ribosomal_uS19"/>
    <property type="match status" value="1"/>
</dbReference>
<gene>
    <name evidence="5" type="ORF">PGLA2088_LOCUS4065</name>
</gene>
<evidence type="ECO:0000313" key="6">
    <source>
        <dbReference type="Proteomes" id="UP000626109"/>
    </source>
</evidence>
<evidence type="ECO:0000256" key="4">
    <source>
        <dbReference type="RuleBase" id="RU003485"/>
    </source>
</evidence>
<dbReference type="PANTHER" id="PTHR11880:SF2">
    <property type="entry name" value="SMALL RIBOSOMAL SUBUNIT PROTEIN US19"/>
    <property type="match status" value="1"/>
</dbReference>
<proteinExistence type="inferred from homology"/>
<dbReference type="NCBIfam" id="NF003121">
    <property type="entry name" value="PRK04038.1"/>
    <property type="match status" value="1"/>
</dbReference>
<evidence type="ECO:0000313" key="5">
    <source>
        <dbReference type="EMBL" id="CAE8645624.1"/>
    </source>
</evidence>
<name>A0A813I5G6_POLGL</name>
<dbReference type="InterPro" id="IPR016024">
    <property type="entry name" value="ARM-type_fold"/>
</dbReference>
<dbReference type="GO" id="GO:0003735">
    <property type="term" value="F:structural constituent of ribosome"/>
    <property type="evidence" value="ECO:0007669"/>
    <property type="project" value="InterPro"/>
</dbReference>
<sequence>MAEEDETKKKRTFRKYSYRGIDLDKLLDLSNQDLMELFRARQRRKFSRGIKRKPITVLKKLRKAKRDTPYGEKPEAVKTHLRNMVIVPEMIGSVVGVYNGKQYINVEIKPEMIGHYLAEFSITYKPIKHGRAGMGGKGCWAGAAAEERGEGAVFLMLLTCGGKATAPKKDRATSAGIGPSRSGEFPSALEAAHPVQAVPRAVTTLTARAIVRKGAGQKGGGQAGGSLRVYMRCLRYLGCKLRFSTTGDASVSVVTAHSDMKTVLNVPGVADEMFQQVLGSLLPVTPSLALGAPPMPSSEEAYEGQAAVPHRLAADEGSIRAPEGDAFGPPQGTLHILRQLGMIVPFTLIASIGNGMVKPISSYLALNFFARNHTATRGTHFRGLHPGDIHCELDVTSPYCQQALVDVQMLVTVMSLAMPVAQLITLPAAEGSERIDDLMRIGRLRVQLNCVAYRVYAGVAPEVGVFSDAYGRRKARPVLPQPTDSTYGLACLMTHGSWASILAAAAGLNPGLHPEQSGSAILGPVRLLRCTPLVCLGTGPCSIPVITAVLSAACTSGKLISAFVNLSDAPLRVDILDKPSRAAGIGMVQALDTPCTQFFAVYVQHESNPENYIQDCPCSAPVISKSLIVAVMLKKEDVNRRSWRMCIGMACEIPLLLALSDADCDVRRAAVQALAKGAAHAVQLLVGRSQDSDEDVREAVLSGLASLAERGEPTAVSAALQGLQDEDPCVRRAAARAVGSLCTPADESAAISLAILLRDGDREDREAASDALAELAGADGRARNAVEAVLALLTDNSAEIRCRGTRALGRVAQRGDASALAAVLALVDDGDDAARCAAAHAVGLLGEQGDVTAAAVLSKRLVAATGESAVEVDGDVRSEILLALSRVAPLGDAACLMAVATCLADESEDVRSAAVDALETLDISDSRCSKLLATVQSQLEAATDAAVRCTGLRAFAVVARQGGAEAAAVCRRFFADGDEDVRRAAVEGLVAIGVDRGDSASLAGLLERLADSDEDVRSAAAAAIAQIALPGDGQAVAALTRALSDEDCDVRRVAVTSLATVAGSAVSRDTINAIAQCLQDEHETVRDSAAEALARLAHADPTTVVETVNKLYLRHECASTRWSAVRCLASSHRLGPVCCPDSIASLLEDSDELVRQEATDALASIVFLSCKAEEALTHFIDATLSRCAHSNHLVRAAALEAVCKMFCSLGDVSTSRDEQVCHILLQGLEDHSPEVRETVARSAAMLPLSKNAALSSHLRNCVAARLEGQSRSAQRAAVVAVAAAWPRGNASVVKAALLQLSHSILAMALAAAAGCLEDDDERVLSAAAQREQLVQRCQCLRQAAFAAVEPRLQHSRASVRATAVDAVAAVVLRGDAAGEAALLAILGSSKVREPPSCDEEPHDDDDVRWSALRSLCQVAAHGSSAPVAAAVQCTQDADEPIRIAAIRLLREVAEPGNSDVMSSLMWHVKRPGRY</sequence>
<dbReference type="Pfam" id="PF13646">
    <property type="entry name" value="HEAT_2"/>
    <property type="match status" value="3"/>
</dbReference>
<dbReference type="InterPro" id="IPR020934">
    <property type="entry name" value="Ribosomal_uS19_CS"/>
</dbReference>
<evidence type="ECO:0000256" key="2">
    <source>
        <dbReference type="ARBA" id="ARBA00022980"/>
    </source>
</evidence>
<dbReference type="SMART" id="SM00567">
    <property type="entry name" value="EZ_HEAT"/>
    <property type="match status" value="12"/>
</dbReference>
<dbReference type="FunFam" id="3.30.860.10:FF:000002">
    <property type="entry name" value="40S ribosomal protein S15"/>
    <property type="match status" value="1"/>
</dbReference>
<dbReference type="Gene3D" id="1.25.10.10">
    <property type="entry name" value="Leucine-rich Repeat Variant"/>
    <property type="match status" value="5"/>
</dbReference>
<dbReference type="Gene3D" id="3.30.860.10">
    <property type="entry name" value="30s Ribosomal Protein S19, Chain A"/>
    <property type="match status" value="1"/>
</dbReference>
<dbReference type="PANTHER" id="PTHR11880">
    <property type="entry name" value="RIBOSOMAL PROTEIN S19P FAMILY MEMBER"/>
    <property type="match status" value="1"/>
</dbReference>
<comment type="similarity">
    <text evidence="1 4">Belongs to the universal ribosomal protein uS19 family.</text>
</comment>
<dbReference type="SUPFAM" id="SSF54570">
    <property type="entry name" value="Ribosomal protein S19"/>
    <property type="match status" value="1"/>
</dbReference>
<dbReference type="PRINTS" id="PR00975">
    <property type="entry name" value="RIBOSOMALS19"/>
</dbReference>
<evidence type="ECO:0008006" key="7">
    <source>
        <dbReference type="Google" id="ProtNLM"/>
    </source>
</evidence>
<dbReference type="InterPro" id="IPR004155">
    <property type="entry name" value="PBS_lyase_HEAT"/>
</dbReference>
<organism evidence="5 6">
    <name type="scientific">Polarella glacialis</name>
    <name type="common">Dinoflagellate</name>
    <dbReference type="NCBI Taxonomy" id="89957"/>
    <lineage>
        <taxon>Eukaryota</taxon>
        <taxon>Sar</taxon>
        <taxon>Alveolata</taxon>
        <taxon>Dinophyceae</taxon>
        <taxon>Suessiales</taxon>
        <taxon>Suessiaceae</taxon>
        <taxon>Polarella</taxon>
    </lineage>
</organism>
<keyword evidence="3 4" id="KW-0687">Ribonucleoprotein</keyword>
<comment type="caution">
    <text evidence="5">The sequence shown here is derived from an EMBL/GenBank/DDBJ whole genome shotgun (WGS) entry which is preliminary data.</text>
</comment>
<dbReference type="GO" id="GO:0006412">
    <property type="term" value="P:translation"/>
    <property type="evidence" value="ECO:0007669"/>
    <property type="project" value="InterPro"/>
</dbReference>
<dbReference type="GO" id="GO:0022627">
    <property type="term" value="C:cytosolic small ribosomal subunit"/>
    <property type="evidence" value="ECO:0007669"/>
    <property type="project" value="TreeGrafter"/>
</dbReference>
<dbReference type="InterPro" id="IPR005713">
    <property type="entry name" value="Ribosomal_uS19_euk/arc"/>
</dbReference>
<evidence type="ECO:0000256" key="3">
    <source>
        <dbReference type="ARBA" id="ARBA00023274"/>
    </source>
</evidence>
<dbReference type="InterPro" id="IPR011989">
    <property type="entry name" value="ARM-like"/>
</dbReference>
<dbReference type="NCBIfam" id="TIGR01025">
    <property type="entry name" value="uS19_arch"/>
    <property type="match status" value="1"/>
</dbReference>
<dbReference type="GO" id="GO:0000028">
    <property type="term" value="P:ribosomal small subunit assembly"/>
    <property type="evidence" value="ECO:0007669"/>
    <property type="project" value="TreeGrafter"/>
</dbReference>
<protein>
    <recommendedName>
        <fullName evidence="7">40S ribosomal protein S15</fullName>
    </recommendedName>
</protein>
<dbReference type="EMBL" id="CAJNNW010003671">
    <property type="protein sequence ID" value="CAE8645624.1"/>
    <property type="molecule type" value="Genomic_DNA"/>
</dbReference>
<evidence type="ECO:0000256" key="1">
    <source>
        <dbReference type="ARBA" id="ARBA00007345"/>
    </source>
</evidence>
<dbReference type="GO" id="GO:0003723">
    <property type="term" value="F:RNA binding"/>
    <property type="evidence" value="ECO:0007669"/>
    <property type="project" value="InterPro"/>
</dbReference>
<keyword evidence="2 4" id="KW-0689">Ribosomal protein</keyword>
<dbReference type="SUPFAM" id="SSF48371">
    <property type="entry name" value="ARM repeat"/>
    <property type="match status" value="1"/>
</dbReference>
<dbReference type="Proteomes" id="UP000626109">
    <property type="component" value="Unassembled WGS sequence"/>
</dbReference>